<dbReference type="InterPro" id="IPR051200">
    <property type="entry name" value="Host-pathogen_enzymatic-act"/>
</dbReference>
<dbReference type="AlphaFoldDB" id="B1Y7D6"/>
<protein>
    <submittedName>
        <fullName evidence="3">40-residue YVTN family beta-propeller repeat protein</fullName>
    </submittedName>
</protein>
<accession>B1Y7D6</accession>
<dbReference type="Pfam" id="PF21783">
    <property type="entry name" value="YNCE"/>
    <property type="match status" value="1"/>
</dbReference>
<dbReference type="HOGENOM" id="CLU_430126_0_0_4"/>
<dbReference type="SUPFAM" id="SSF51004">
    <property type="entry name" value="C-terminal (heme d1) domain of cytochrome cd1-nitrite reductase"/>
    <property type="match status" value="1"/>
</dbReference>
<sequence length="659" mass="70905" precursor="true">MNQAKTAVRDISHASYQDTSKAVIVKTWLLKCLGVLALVAPGAHAGDVLPLVQQSVQAGVRAELSLSAEQAGLAPVGKPVKIALTLTDELSGTPLRGLRPRMWMSRQGADKAEPCKTQIRRFASGRLAQRADRDLNSFQLLTLNADASVSVINPLLQLNNTKLEALIPLPGVGTDWVHARGMDRLFVTLADRGELAVVDLGTQKLAKVIALGSGKPRRLAISPDESTVWVAMDDADRLISVDANTLERKADLPIGAGSHALVISDDGQRLAVTSSGADQVSVIDAREGRVIASVKVPGTPLPLTYSALSRRAYVGSLNAPSLTVIDLDDGRVVKRVDVPRPISALRADPSGRHVLGVNTAGSLLMAFDAASGSLVAQSQVVAQPDQIAFTQRFAFIRGLGSLSVQMVELRSLDEGRLALSELPVFQKLPNQMPEHVGPADLMAAGPEPGTMLLGSATDTALYYYTEGMMAPQGTYATYSRAARAVRVIDRSLKETAPGVYTGSIKLDRGGRYSLPLLLEQPRLAHCYALAIDETGTTADGRRLNVAYQWPEAADIRTGRDWELQIRLTDAQSGAAVTGVRDLQLMVLERPGLSQQRQFAQEREPGVYVVRQRFPRPGVWRLMVQSVSQRLSFDRSPLLDQAVRTADIPSDTSAATNAPR</sequence>
<dbReference type="InterPro" id="IPR015943">
    <property type="entry name" value="WD40/YVTN_repeat-like_dom_sf"/>
</dbReference>
<organism evidence="3 4">
    <name type="scientific">Leptothrix cholodnii (strain ATCC 51168 / LMG 8142 / SP-6)</name>
    <name type="common">Leptothrix discophora (strain SP-6)</name>
    <dbReference type="NCBI Taxonomy" id="395495"/>
    <lineage>
        <taxon>Bacteria</taxon>
        <taxon>Pseudomonadati</taxon>
        <taxon>Pseudomonadota</taxon>
        <taxon>Betaproteobacteria</taxon>
        <taxon>Burkholderiales</taxon>
        <taxon>Sphaerotilaceae</taxon>
        <taxon>Leptothrix</taxon>
    </lineage>
</organism>
<dbReference type="PANTHER" id="PTHR47197:SF3">
    <property type="entry name" value="DIHYDRO-HEME D1 DEHYDROGENASE"/>
    <property type="match status" value="1"/>
</dbReference>
<proteinExistence type="predicted"/>
<dbReference type="InterPro" id="IPR011048">
    <property type="entry name" value="Haem_d1_sf"/>
</dbReference>
<gene>
    <name evidence="3" type="ordered locus">Lcho_2626</name>
</gene>
<dbReference type="EMBL" id="CP001013">
    <property type="protein sequence ID" value="ACB34891.1"/>
    <property type="molecule type" value="Genomic_DNA"/>
</dbReference>
<keyword evidence="4" id="KW-1185">Reference proteome</keyword>
<dbReference type="PANTHER" id="PTHR47197">
    <property type="entry name" value="PROTEIN NIRF"/>
    <property type="match status" value="1"/>
</dbReference>
<name>B1Y7D6_LEPCP</name>
<dbReference type="Gene3D" id="2.130.10.10">
    <property type="entry name" value="YVTN repeat-like/Quinoprotein amine dehydrogenase"/>
    <property type="match status" value="1"/>
</dbReference>
<reference evidence="3 4" key="1">
    <citation type="submission" date="2008-03" db="EMBL/GenBank/DDBJ databases">
        <title>Complete sequence of Leptothrix cholodnii SP-6.</title>
        <authorList>
            <consortium name="US DOE Joint Genome Institute"/>
            <person name="Copeland A."/>
            <person name="Lucas S."/>
            <person name="Lapidus A."/>
            <person name="Glavina del Rio T."/>
            <person name="Dalin E."/>
            <person name="Tice H."/>
            <person name="Bruce D."/>
            <person name="Goodwin L."/>
            <person name="Pitluck S."/>
            <person name="Chertkov O."/>
            <person name="Brettin T."/>
            <person name="Detter J.C."/>
            <person name="Han C."/>
            <person name="Kuske C.R."/>
            <person name="Schmutz J."/>
            <person name="Larimer F."/>
            <person name="Land M."/>
            <person name="Hauser L."/>
            <person name="Kyrpides N."/>
            <person name="Lykidis A."/>
            <person name="Emerson D."/>
            <person name="Richardson P."/>
        </authorList>
    </citation>
    <scope>NUCLEOTIDE SEQUENCE [LARGE SCALE GENOMIC DNA]</scope>
    <source>
        <strain evidence="4">ATCC 51168 / LMG 8142 / SP-6</strain>
    </source>
</reference>
<feature type="domain" description="YNCE-like beta-propeller" evidence="2">
    <location>
        <begin position="183"/>
        <end position="340"/>
    </location>
</feature>
<keyword evidence="1" id="KW-0732">Signal</keyword>
<evidence type="ECO:0000256" key="1">
    <source>
        <dbReference type="ARBA" id="ARBA00022729"/>
    </source>
</evidence>
<dbReference type="eggNOG" id="COG3391">
    <property type="taxonomic scope" value="Bacteria"/>
</dbReference>
<dbReference type="InterPro" id="IPR048433">
    <property type="entry name" value="YNCE-like_beta-prop"/>
</dbReference>
<dbReference type="Proteomes" id="UP000001693">
    <property type="component" value="Chromosome"/>
</dbReference>
<evidence type="ECO:0000259" key="2">
    <source>
        <dbReference type="Pfam" id="PF21783"/>
    </source>
</evidence>
<evidence type="ECO:0000313" key="4">
    <source>
        <dbReference type="Proteomes" id="UP000001693"/>
    </source>
</evidence>
<dbReference type="STRING" id="395495.Lcho_2626"/>
<evidence type="ECO:0000313" key="3">
    <source>
        <dbReference type="EMBL" id="ACB34891.1"/>
    </source>
</evidence>
<dbReference type="KEGG" id="lch:Lcho_2626"/>